<dbReference type="Proteomes" id="UP000676336">
    <property type="component" value="Unassembled WGS sequence"/>
</dbReference>
<organism evidence="1 2">
    <name type="scientific">Rotaria magnacalcarata</name>
    <dbReference type="NCBI Taxonomy" id="392030"/>
    <lineage>
        <taxon>Eukaryota</taxon>
        <taxon>Metazoa</taxon>
        <taxon>Spiralia</taxon>
        <taxon>Gnathifera</taxon>
        <taxon>Rotifera</taxon>
        <taxon>Eurotatoria</taxon>
        <taxon>Bdelloidea</taxon>
        <taxon>Philodinida</taxon>
        <taxon>Philodinidae</taxon>
        <taxon>Rotaria</taxon>
    </lineage>
</organism>
<proteinExistence type="predicted"/>
<comment type="caution">
    <text evidence="1">The sequence shown here is derived from an EMBL/GenBank/DDBJ whole genome shotgun (WGS) entry which is preliminary data.</text>
</comment>
<accession>A0A8S3DMU4</accession>
<evidence type="ECO:0000313" key="2">
    <source>
        <dbReference type="Proteomes" id="UP000676336"/>
    </source>
</evidence>
<evidence type="ECO:0000313" key="1">
    <source>
        <dbReference type="EMBL" id="CAF5028133.1"/>
    </source>
</evidence>
<name>A0A8S3DMU4_9BILA</name>
<protein>
    <submittedName>
        <fullName evidence="1">Uncharacterized protein</fullName>
    </submittedName>
</protein>
<gene>
    <name evidence="1" type="ORF">SMN809_LOCUS57972</name>
</gene>
<reference evidence="1" key="1">
    <citation type="submission" date="2021-02" db="EMBL/GenBank/DDBJ databases">
        <authorList>
            <person name="Nowell W R."/>
        </authorList>
    </citation>
    <scope>NUCLEOTIDE SEQUENCE</scope>
</reference>
<sequence length="110" mass="11774">MFEDGGSYCYKTNTTTGQQGAILGTLCGGLARALCGGLSPNKECPKGYTQDFRYICYKTDQKAEDLSGTICGVISEGKGQTCNGKTVGTCPEGYYGIDIEEGNWHACFKK</sequence>
<dbReference type="AlphaFoldDB" id="A0A8S3DMU4"/>
<dbReference type="EMBL" id="CAJOBI010215326">
    <property type="protein sequence ID" value="CAF5028133.1"/>
    <property type="molecule type" value="Genomic_DNA"/>
</dbReference>